<keyword evidence="9" id="KW-0472">Membrane</keyword>
<dbReference type="EMBL" id="FCOJ02000002">
    <property type="protein sequence ID" value="SAK42097.1"/>
    <property type="molecule type" value="Genomic_DNA"/>
</dbReference>
<dbReference type="InterPro" id="IPR050298">
    <property type="entry name" value="Gram-neg_bact_OMP"/>
</dbReference>
<evidence type="ECO:0000256" key="5">
    <source>
        <dbReference type="ARBA" id="ARBA00022692"/>
    </source>
</evidence>
<feature type="chain" id="PRO_5007619092" evidence="11">
    <location>
        <begin position="21"/>
        <end position="401"/>
    </location>
</feature>
<gene>
    <name evidence="13" type="ORF">AWB82_00343</name>
</gene>
<feature type="signal peptide" evidence="11">
    <location>
        <begin position="1"/>
        <end position="20"/>
    </location>
</feature>
<keyword evidence="4" id="KW-1134">Transmembrane beta strand</keyword>
<evidence type="ECO:0000313" key="13">
    <source>
        <dbReference type="EMBL" id="SAK42097.1"/>
    </source>
</evidence>
<evidence type="ECO:0000256" key="9">
    <source>
        <dbReference type="ARBA" id="ARBA00023136"/>
    </source>
</evidence>
<organism evidence="13 14">
    <name type="scientific">Caballeronia glebae</name>
    <dbReference type="NCBI Taxonomy" id="1777143"/>
    <lineage>
        <taxon>Bacteria</taxon>
        <taxon>Pseudomonadati</taxon>
        <taxon>Pseudomonadota</taxon>
        <taxon>Betaproteobacteria</taxon>
        <taxon>Burkholderiales</taxon>
        <taxon>Burkholderiaceae</taxon>
        <taxon>Caballeronia</taxon>
    </lineage>
</organism>
<dbReference type="PANTHER" id="PTHR34501:SF9">
    <property type="entry name" value="MAJOR OUTER MEMBRANE PROTEIN P.IA"/>
    <property type="match status" value="1"/>
</dbReference>
<comment type="subcellular location">
    <subcellularLocation>
        <location evidence="1">Cell outer membrane</location>
        <topology evidence="1">Multi-pass membrane protein</topology>
    </subcellularLocation>
</comment>
<evidence type="ECO:0000256" key="8">
    <source>
        <dbReference type="ARBA" id="ARBA00023114"/>
    </source>
</evidence>
<accession>A0A157ZB31</accession>
<evidence type="ECO:0000256" key="7">
    <source>
        <dbReference type="ARBA" id="ARBA00023065"/>
    </source>
</evidence>
<dbReference type="PRINTS" id="PR00184">
    <property type="entry name" value="NEISSPPORIN"/>
</dbReference>
<dbReference type="Gene3D" id="2.40.160.10">
    <property type="entry name" value="Porin"/>
    <property type="match status" value="1"/>
</dbReference>
<proteinExistence type="predicted"/>
<evidence type="ECO:0000256" key="3">
    <source>
        <dbReference type="ARBA" id="ARBA00022448"/>
    </source>
</evidence>
<dbReference type="GO" id="GO:0009279">
    <property type="term" value="C:cell outer membrane"/>
    <property type="evidence" value="ECO:0007669"/>
    <property type="project" value="UniProtKB-SubCell"/>
</dbReference>
<keyword evidence="8" id="KW-0626">Porin</keyword>
<evidence type="ECO:0000256" key="2">
    <source>
        <dbReference type="ARBA" id="ARBA00011233"/>
    </source>
</evidence>
<dbReference type="Proteomes" id="UP000054596">
    <property type="component" value="Unassembled WGS sequence"/>
</dbReference>
<dbReference type="GO" id="GO:0046930">
    <property type="term" value="C:pore complex"/>
    <property type="evidence" value="ECO:0007669"/>
    <property type="project" value="UniProtKB-KW"/>
</dbReference>
<dbReference type="AlphaFoldDB" id="A0A157ZB31"/>
<keyword evidence="5" id="KW-0812">Transmembrane</keyword>
<dbReference type="InterPro" id="IPR033900">
    <property type="entry name" value="Gram_neg_porin_domain"/>
</dbReference>
<evidence type="ECO:0000259" key="12">
    <source>
        <dbReference type="Pfam" id="PF13609"/>
    </source>
</evidence>
<sequence>MKKNLIVTAIAALAASFAGAANAQSSVTLYGLLDTGFTFVNNVANPLNDPVRKSNLHALTSGNEQESRWGLRGAEDLGGGLKAIFTLESGFDLNNGRESNGMFGRQAFVGLSSQYGTVTLGRQYDGVVDYLAPLSAAGTWGGTYFGHFAGNDNLNSDFSIANAVKYRSADYAGFSFSGMYGFSNQAGGFSNNRAYSFGAGYANGPLKVGAAYMQANGVNSITNGNGSVTNDQFANEFRPIGSQGVPVSIASQRQRTFGAGASYSYDAMTFGALWTQSRMDNDSGDALIHNQSAHINNVEVNGRYALTPALALGAAYTYSFGKATTQFDQPTESVHFHQFGLQAEYALSKRTDFHVEAVAQIAGGGADGAPMYASIANNNGAFGPSSSNRQVLVNTGIRHRF</sequence>
<evidence type="ECO:0000256" key="10">
    <source>
        <dbReference type="ARBA" id="ARBA00023237"/>
    </source>
</evidence>
<evidence type="ECO:0000256" key="11">
    <source>
        <dbReference type="SAM" id="SignalP"/>
    </source>
</evidence>
<dbReference type="SUPFAM" id="SSF56935">
    <property type="entry name" value="Porins"/>
    <property type="match status" value="1"/>
</dbReference>
<dbReference type="STRING" id="1777143.AWB82_00343"/>
<dbReference type="InterPro" id="IPR001702">
    <property type="entry name" value="Porin_Gram-ve"/>
</dbReference>
<dbReference type="InterPro" id="IPR023614">
    <property type="entry name" value="Porin_dom_sf"/>
</dbReference>
<keyword evidence="7" id="KW-0406">Ion transport</keyword>
<dbReference type="RefSeq" id="WP_086965217.1">
    <property type="nucleotide sequence ID" value="NZ_FCOJ02000002.1"/>
</dbReference>
<reference evidence="13" key="1">
    <citation type="submission" date="2016-01" db="EMBL/GenBank/DDBJ databases">
        <authorList>
            <person name="Peeters C."/>
        </authorList>
    </citation>
    <scope>NUCLEOTIDE SEQUENCE [LARGE SCALE GENOMIC DNA]</scope>
    <source>
        <strain evidence="13">LMG 29325</strain>
    </source>
</reference>
<dbReference type="Pfam" id="PF13609">
    <property type="entry name" value="Porin_4"/>
    <property type="match status" value="1"/>
</dbReference>
<dbReference type="GO" id="GO:0034220">
    <property type="term" value="P:monoatomic ion transmembrane transport"/>
    <property type="evidence" value="ECO:0007669"/>
    <property type="project" value="InterPro"/>
</dbReference>
<dbReference type="CDD" id="cd00342">
    <property type="entry name" value="gram_neg_porins"/>
    <property type="match status" value="1"/>
</dbReference>
<keyword evidence="3" id="KW-0813">Transport</keyword>
<dbReference type="GO" id="GO:0015288">
    <property type="term" value="F:porin activity"/>
    <property type="evidence" value="ECO:0007669"/>
    <property type="project" value="UniProtKB-KW"/>
</dbReference>
<keyword evidence="6 11" id="KW-0732">Signal</keyword>
<protein>
    <submittedName>
        <fullName evidence="13">Porin</fullName>
    </submittedName>
</protein>
<dbReference type="PANTHER" id="PTHR34501">
    <property type="entry name" value="PROTEIN YDDL-RELATED"/>
    <property type="match status" value="1"/>
</dbReference>
<evidence type="ECO:0000256" key="4">
    <source>
        <dbReference type="ARBA" id="ARBA00022452"/>
    </source>
</evidence>
<evidence type="ECO:0000256" key="1">
    <source>
        <dbReference type="ARBA" id="ARBA00004571"/>
    </source>
</evidence>
<comment type="subunit">
    <text evidence="2">Homotrimer.</text>
</comment>
<keyword evidence="14" id="KW-1185">Reference proteome</keyword>
<comment type="caution">
    <text evidence="13">The sequence shown here is derived from an EMBL/GenBank/DDBJ whole genome shotgun (WGS) entry which is preliminary data.</text>
</comment>
<feature type="domain" description="Porin" evidence="12">
    <location>
        <begin position="9"/>
        <end position="357"/>
    </location>
</feature>
<keyword evidence="10" id="KW-0998">Cell outer membrane</keyword>
<name>A0A157ZB31_9BURK</name>
<dbReference type="OrthoDB" id="8982743at2"/>
<evidence type="ECO:0000256" key="6">
    <source>
        <dbReference type="ARBA" id="ARBA00022729"/>
    </source>
</evidence>
<dbReference type="PRINTS" id="PR00182">
    <property type="entry name" value="ECOLNEIPORIN"/>
</dbReference>
<evidence type="ECO:0000313" key="14">
    <source>
        <dbReference type="Proteomes" id="UP000054596"/>
    </source>
</evidence>
<dbReference type="InterPro" id="IPR002299">
    <property type="entry name" value="Porin_Neis"/>
</dbReference>